<dbReference type="AlphaFoldDB" id="A0A8T3DUT6"/>
<feature type="compositionally biased region" description="Acidic residues" evidence="1">
    <location>
        <begin position="718"/>
        <end position="735"/>
    </location>
</feature>
<dbReference type="EMBL" id="JAERUA010000004">
    <property type="protein sequence ID" value="KAI1900130.1"/>
    <property type="molecule type" value="Genomic_DNA"/>
</dbReference>
<dbReference type="InterPro" id="IPR009030">
    <property type="entry name" value="Growth_fac_rcpt_cys_sf"/>
</dbReference>
<protein>
    <recommendedName>
        <fullName evidence="5">Proprotein convertase subtilisin/kexin type 5</fullName>
    </recommendedName>
</protein>
<dbReference type="CDD" id="cd00064">
    <property type="entry name" value="FU"/>
    <property type="match status" value="8"/>
</dbReference>
<dbReference type="SUPFAM" id="SSF57184">
    <property type="entry name" value="Growth factor receptor domain"/>
    <property type="match status" value="4"/>
</dbReference>
<dbReference type="Gene3D" id="2.10.220.10">
    <property type="entry name" value="Hormone Receptor, Insulin-like Growth Factor Receptor 1, Chain A, domain 2"/>
    <property type="match status" value="8"/>
</dbReference>
<evidence type="ECO:0000256" key="1">
    <source>
        <dbReference type="SAM" id="MobiDB-lite"/>
    </source>
</evidence>
<keyword evidence="4" id="KW-1185">Reference proteome</keyword>
<dbReference type="SMART" id="SM00261">
    <property type="entry name" value="FU"/>
    <property type="match status" value="12"/>
</dbReference>
<feature type="region of interest" description="Disordered" evidence="1">
    <location>
        <begin position="683"/>
        <end position="739"/>
    </location>
</feature>
<organism evidence="3 4">
    <name type="scientific">Albula goreensis</name>
    <dbReference type="NCBI Taxonomy" id="1534307"/>
    <lineage>
        <taxon>Eukaryota</taxon>
        <taxon>Metazoa</taxon>
        <taxon>Chordata</taxon>
        <taxon>Craniata</taxon>
        <taxon>Vertebrata</taxon>
        <taxon>Euteleostomi</taxon>
        <taxon>Actinopterygii</taxon>
        <taxon>Neopterygii</taxon>
        <taxon>Teleostei</taxon>
        <taxon>Albuliformes</taxon>
        <taxon>Albulidae</taxon>
        <taxon>Albula</taxon>
    </lineage>
</organism>
<dbReference type="OrthoDB" id="300641at2759"/>
<evidence type="ECO:0000313" key="3">
    <source>
        <dbReference type="EMBL" id="KAI1900130.1"/>
    </source>
</evidence>
<keyword evidence="2" id="KW-0812">Transmembrane</keyword>
<dbReference type="InterPro" id="IPR006212">
    <property type="entry name" value="Furin_repeat"/>
</dbReference>
<keyword evidence="2" id="KW-0472">Membrane</keyword>
<dbReference type="Proteomes" id="UP000829720">
    <property type="component" value="Unassembled WGS sequence"/>
</dbReference>
<proteinExistence type="predicted"/>
<feature type="transmembrane region" description="Helical" evidence="2">
    <location>
        <begin position="651"/>
        <end position="672"/>
    </location>
</feature>
<name>A0A8T3DUT6_9TELE</name>
<accession>A0A8T3DUT6</accession>
<evidence type="ECO:0008006" key="5">
    <source>
        <dbReference type="Google" id="ProtNLM"/>
    </source>
</evidence>
<evidence type="ECO:0000313" key="4">
    <source>
        <dbReference type="Proteomes" id="UP000829720"/>
    </source>
</evidence>
<sequence length="771" mass="85361">MTCETCDSNCISCDESQCYWCEDNLFLSDGKCVPQCNEGFYGDEESQECETCHPECQTCGGPNYDDCDSCEEGVTLVNGECVIVRKTCPSNSFLNDWFLTARQSCVEACPRGSFGNATSGRCEDCLPGCVQCKDRTRCERCLSNTKTQLYLQDGHCVHHCTRGYPDGGECEHCSPLCSSCEGNATHCLSCVEPNVMLGHDCRESCPPAHFNQKGVCQRCPPACMDCTNDGLCKECENYYFLSEGSCLDDCPKRFYADIERKECVACHSDCAECDGPDYDDCDSCSNRKAVRYNGECLPKCPSSTYHDMDSMECRDCDRSCLTCSGPQASACLSCKEDMELDIHGHCVFLTTCPLRSYKDQQGACQPCNRLCHRCSGPSRADCLSCSDHHFLLNHTCVDHCPEGFYEDSEQRLCERCHFTCASCTGRHSVECLTCKPQLLKLGRGCVETCGAGHFANMSSRMCERCDPSCADCVGGGPAHCLSCREGYFYLRSLGRCYATCPDRHYPDTRKGTCERCHPTCRTCSDGGALECASCYMGYTFLNGICESDCMIGEYATAVSPSLKCERCDSSCIDCWGPGPQNCTVCPALDLLTNDGRCLSCCLDESQKDPKDTAHIPMDCCNCTESSEECVLRVNFSFRGADELEELAGRPVLFIITSILLILSVGGAIFLFLHMRSKDRPKVKAGGYEKLGNNGGGAKSSSSFEPGHSASSGHFREVDYEDREDDEEEDDEDEDIVYMGQDGTVYRKFKYGLLEEDEEDELEYDDESYSFR</sequence>
<dbReference type="PANTHER" id="PTHR15332:SF175">
    <property type="entry name" value="PROPROTEIN CONVERTASE SUBTILISIN_KEXIN TYPE 5-LIKE"/>
    <property type="match status" value="1"/>
</dbReference>
<evidence type="ECO:0000256" key="2">
    <source>
        <dbReference type="SAM" id="Phobius"/>
    </source>
</evidence>
<keyword evidence="2" id="KW-1133">Transmembrane helix</keyword>
<gene>
    <name evidence="3" type="ORF">AGOR_G00046850</name>
</gene>
<reference evidence="3" key="1">
    <citation type="submission" date="2021-01" db="EMBL/GenBank/DDBJ databases">
        <authorList>
            <person name="Zahm M."/>
            <person name="Roques C."/>
            <person name="Cabau C."/>
            <person name="Klopp C."/>
            <person name="Donnadieu C."/>
            <person name="Jouanno E."/>
            <person name="Lampietro C."/>
            <person name="Louis A."/>
            <person name="Herpin A."/>
            <person name="Echchiki A."/>
            <person name="Berthelot C."/>
            <person name="Parey E."/>
            <person name="Roest-Crollius H."/>
            <person name="Braasch I."/>
            <person name="Postlethwait J."/>
            <person name="Bobe J."/>
            <person name="Montfort J."/>
            <person name="Bouchez O."/>
            <person name="Begum T."/>
            <person name="Mejri S."/>
            <person name="Adams A."/>
            <person name="Chen W.-J."/>
            <person name="Guiguen Y."/>
        </authorList>
    </citation>
    <scope>NUCLEOTIDE SEQUENCE</scope>
    <source>
        <tissue evidence="3">Blood</tissue>
    </source>
</reference>
<comment type="caution">
    <text evidence="3">The sequence shown here is derived from an EMBL/GenBank/DDBJ whole genome shotgun (WGS) entry which is preliminary data.</text>
</comment>
<dbReference type="PANTHER" id="PTHR15332">
    <property type="entry name" value="PROPROTEIN CONVERTASE SUBTILISIN_KEXIN TYPE 5-LIKE"/>
    <property type="match status" value="1"/>
</dbReference>